<dbReference type="EMBL" id="KV745105">
    <property type="protein sequence ID" value="OCK77717.1"/>
    <property type="molecule type" value="Genomic_DNA"/>
</dbReference>
<feature type="region of interest" description="Disordered" evidence="1">
    <location>
        <begin position="1"/>
        <end position="57"/>
    </location>
</feature>
<evidence type="ECO:0000313" key="4">
    <source>
        <dbReference type="Proteomes" id="UP000250266"/>
    </source>
</evidence>
<keyword evidence="2" id="KW-0472">Membrane</keyword>
<feature type="compositionally biased region" description="Pro residues" evidence="1">
    <location>
        <begin position="32"/>
        <end position="47"/>
    </location>
</feature>
<evidence type="ECO:0000313" key="3">
    <source>
        <dbReference type="EMBL" id="OCK77717.1"/>
    </source>
</evidence>
<organism evidence="3 4">
    <name type="scientific">Lepidopterella palustris CBS 459.81</name>
    <dbReference type="NCBI Taxonomy" id="1314670"/>
    <lineage>
        <taxon>Eukaryota</taxon>
        <taxon>Fungi</taxon>
        <taxon>Dikarya</taxon>
        <taxon>Ascomycota</taxon>
        <taxon>Pezizomycotina</taxon>
        <taxon>Dothideomycetes</taxon>
        <taxon>Pleosporomycetidae</taxon>
        <taxon>Mytilinidiales</taxon>
        <taxon>Argynnaceae</taxon>
        <taxon>Lepidopterella</taxon>
    </lineage>
</organism>
<sequence length="264" mass="27482">MAQQADRRILVPHQSDGNHHLLGDQNNRQDEPPIPDFAPPPYTPNAPPSYAGKASPTAKPRKLAKIDKMFYAFLTLIITSAIIGAAVGATRQGKKISSSTSMYHPHAIVTAVQPTSTIQPASPTTTSSAAVTTGTTAVADNDCGILPGTYLSNSGAGSGSFRTLCGIDFATGNTTSEGNATVTNIFFATTYKFEDCMDRCVAWNKNLTGPGPICAAVTYNANLTAAFAAGVAGNCALKDRRGEGFMAGDLVGSAVLEHSGEPRD</sequence>
<dbReference type="AlphaFoldDB" id="A0A8E2JCU3"/>
<feature type="transmembrane region" description="Helical" evidence="2">
    <location>
        <begin position="69"/>
        <end position="89"/>
    </location>
</feature>
<name>A0A8E2JCU3_9PEZI</name>
<accession>A0A8E2JCU3</accession>
<protein>
    <recommendedName>
        <fullName evidence="5">Apple domain-containing protein</fullName>
    </recommendedName>
</protein>
<evidence type="ECO:0000256" key="1">
    <source>
        <dbReference type="SAM" id="MobiDB-lite"/>
    </source>
</evidence>
<gene>
    <name evidence="3" type="ORF">K432DRAFT_395377</name>
</gene>
<proteinExistence type="predicted"/>
<evidence type="ECO:0008006" key="5">
    <source>
        <dbReference type="Google" id="ProtNLM"/>
    </source>
</evidence>
<reference evidence="3 4" key="1">
    <citation type="journal article" date="2016" name="Nat. Commun.">
        <title>Ectomycorrhizal ecology is imprinted in the genome of the dominant symbiotic fungus Cenococcum geophilum.</title>
        <authorList>
            <consortium name="DOE Joint Genome Institute"/>
            <person name="Peter M."/>
            <person name="Kohler A."/>
            <person name="Ohm R.A."/>
            <person name="Kuo A."/>
            <person name="Krutzmann J."/>
            <person name="Morin E."/>
            <person name="Arend M."/>
            <person name="Barry K.W."/>
            <person name="Binder M."/>
            <person name="Choi C."/>
            <person name="Clum A."/>
            <person name="Copeland A."/>
            <person name="Grisel N."/>
            <person name="Haridas S."/>
            <person name="Kipfer T."/>
            <person name="LaButti K."/>
            <person name="Lindquist E."/>
            <person name="Lipzen A."/>
            <person name="Maire R."/>
            <person name="Meier B."/>
            <person name="Mihaltcheva S."/>
            <person name="Molinier V."/>
            <person name="Murat C."/>
            <person name="Poggeler S."/>
            <person name="Quandt C.A."/>
            <person name="Sperisen C."/>
            <person name="Tritt A."/>
            <person name="Tisserant E."/>
            <person name="Crous P.W."/>
            <person name="Henrissat B."/>
            <person name="Nehls U."/>
            <person name="Egli S."/>
            <person name="Spatafora J.W."/>
            <person name="Grigoriev I.V."/>
            <person name="Martin F.M."/>
        </authorList>
    </citation>
    <scope>NUCLEOTIDE SEQUENCE [LARGE SCALE GENOMIC DNA]</scope>
    <source>
        <strain evidence="3 4">CBS 459.81</strain>
    </source>
</reference>
<keyword evidence="4" id="KW-1185">Reference proteome</keyword>
<keyword evidence="2" id="KW-1133">Transmembrane helix</keyword>
<keyword evidence="2" id="KW-0812">Transmembrane</keyword>
<evidence type="ECO:0000256" key="2">
    <source>
        <dbReference type="SAM" id="Phobius"/>
    </source>
</evidence>
<feature type="compositionally biased region" description="Basic and acidic residues" evidence="1">
    <location>
        <begin position="16"/>
        <end position="31"/>
    </location>
</feature>
<dbReference type="Proteomes" id="UP000250266">
    <property type="component" value="Unassembled WGS sequence"/>
</dbReference>
<dbReference type="OrthoDB" id="4826557at2759"/>